<dbReference type="InterPro" id="IPR008279">
    <property type="entry name" value="PEP-util_enz_mobile_dom"/>
</dbReference>
<feature type="domain" description="PEP-utilising enzyme mobile" evidence="2">
    <location>
        <begin position="423"/>
        <end position="504"/>
    </location>
</feature>
<dbReference type="Gene3D" id="3.30.1490.20">
    <property type="entry name" value="ATP-grasp fold, A domain"/>
    <property type="match status" value="1"/>
</dbReference>
<evidence type="ECO:0000256" key="1">
    <source>
        <dbReference type="SAM" id="MobiDB-lite"/>
    </source>
</evidence>
<name>A0A1H1SM88_BRESA</name>
<accession>A0A1H1SM88</accession>
<reference evidence="4" key="1">
    <citation type="submission" date="2016-10" db="EMBL/GenBank/DDBJ databases">
        <authorList>
            <person name="Varghese N."/>
            <person name="Submissions S."/>
        </authorList>
    </citation>
    <scope>NUCLEOTIDE SEQUENCE [LARGE SCALE GENOMIC DNA]</scope>
    <source>
        <strain evidence="4">DSM 22082</strain>
    </source>
</reference>
<feature type="domain" description="Pyruvate phosphate dikinase AMP/ATP-binding" evidence="3">
    <location>
        <begin position="72"/>
        <end position="288"/>
    </location>
</feature>
<dbReference type="InterPro" id="IPR010121">
    <property type="entry name" value="Pyruvate_phosphate_dikinase"/>
</dbReference>
<dbReference type="InterPro" id="IPR013815">
    <property type="entry name" value="ATP_grasp_subdomain_1"/>
</dbReference>
<dbReference type="PANTHER" id="PTHR22931:SF9">
    <property type="entry name" value="PYRUVATE, PHOSPHATE DIKINASE 1, CHLOROPLASTIC"/>
    <property type="match status" value="1"/>
</dbReference>
<keyword evidence="5" id="KW-1185">Reference proteome</keyword>
<dbReference type="Gene3D" id="3.50.30.10">
    <property type="entry name" value="Phosphohistidine domain"/>
    <property type="match status" value="1"/>
</dbReference>
<protein>
    <submittedName>
        <fullName evidence="4">Pyruvate, orthophosphate dikinase</fullName>
    </submittedName>
</protein>
<dbReference type="Gene3D" id="1.10.189.10">
    <property type="entry name" value="Pyruvate Phosphate Dikinase, domain 2"/>
    <property type="match status" value="1"/>
</dbReference>
<sequence length="537" mass="57353">MKSTQPSSTDVRLEDGVFTFDHDHSQPARELAYLLGGKGAGLAEMTRTLQIPVPPGFTIGLGISQLYREGGWPTGLDAVLSDHMTMLGRSLGRHLGDPVDPLLVSVRSGAPVSMPGMLDTVLNLGLNDETVLGLVECAGDERFAWNSYRRFAEMFATIVRGIPPEALPHVDTINSAEEARENLAKLRAAVVQESGEDIPQNPEVQLRETVQAVFRSWDSPRAVAYREHENISPDIGTAVSVQSMVFGNRGSDSGTGVVFTRNPNTGESKLYGDYLPNAQGEDVVSGKAITMEISALGESQPHVAEQLDAVLRKLEIHYRDMCDVEFTVEQGKLWVLQTRAGKRGARAAARIAVDMVEDPEIGLTTAEAVERVPADLRERAKQDAAADCPATDDSSAMATGLPASPGRVTGRVVLTADEAVDAEDDVILARDETSPEDVMGMSASVGVLTTCGGLVSHAAVVARGWGIPAVVGAMELNVDRRGILKDGEVLVAPGEVITIDGGSGQIWAGEVETEYAAATDHSREIILLEQWASELAQ</sequence>
<evidence type="ECO:0000313" key="4">
    <source>
        <dbReference type="EMBL" id="SDS48499.1"/>
    </source>
</evidence>
<dbReference type="Gene3D" id="1.20.80.30">
    <property type="match status" value="1"/>
</dbReference>
<feature type="region of interest" description="Disordered" evidence="1">
    <location>
        <begin position="382"/>
        <end position="403"/>
    </location>
</feature>
<dbReference type="GO" id="GO:0050242">
    <property type="term" value="F:pyruvate, phosphate dikinase activity"/>
    <property type="evidence" value="ECO:0007669"/>
    <property type="project" value="InterPro"/>
</dbReference>
<dbReference type="InterPro" id="IPR036637">
    <property type="entry name" value="Phosphohistidine_dom_sf"/>
</dbReference>
<feature type="domain" description="Pyruvate phosphate dikinase AMP/ATP-binding" evidence="3">
    <location>
        <begin position="304"/>
        <end position="356"/>
    </location>
</feature>
<organism evidence="4 5">
    <name type="scientific">Brevibacterium sandarakinum</name>
    <dbReference type="NCBI Taxonomy" id="629680"/>
    <lineage>
        <taxon>Bacteria</taxon>
        <taxon>Bacillati</taxon>
        <taxon>Actinomycetota</taxon>
        <taxon>Actinomycetes</taxon>
        <taxon>Micrococcales</taxon>
        <taxon>Brevibacteriaceae</taxon>
        <taxon>Brevibacterium</taxon>
    </lineage>
</organism>
<dbReference type="AlphaFoldDB" id="A0A1H1SM88"/>
<dbReference type="InterPro" id="IPR002192">
    <property type="entry name" value="PPDK_AMP/ATP-bd"/>
</dbReference>
<gene>
    <name evidence="4" type="ORF">SAMN04489751_2125</name>
</gene>
<dbReference type="STRING" id="629680.SAMN04489751_2125"/>
<dbReference type="GO" id="GO:0016301">
    <property type="term" value="F:kinase activity"/>
    <property type="evidence" value="ECO:0007669"/>
    <property type="project" value="UniProtKB-KW"/>
</dbReference>
<dbReference type="Pfam" id="PF00391">
    <property type="entry name" value="PEP-utilizers"/>
    <property type="match status" value="1"/>
</dbReference>
<evidence type="ECO:0000259" key="3">
    <source>
        <dbReference type="Pfam" id="PF01326"/>
    </source>
</evidence>
<dbReference type="Gene3D" id="3.30.470.20">
    <property type="entry name" value="ATP-grasp fold, B domain"/>
    <property type="match status" value="1"/>
</dbReference>
<proteinExistence type="predicted"/>
<dbReference type="GO" id="GO:0005524">
    <property type="term" value="F:ATP binding"/>
    <property type="evidence" value="ECO:0007669"/>
    <property type="project" value="InterPro"/>
</dbReference>
<dbReference type="PANTHER" id="PTHR22931">
    <property type="entry name" value="PHOSPHOENOLPYRUVATE DIKINASE-RELATED"/>
    <property type="match status" value="1"/>
</dbReference>
<evidence type="ECO:0000259" key="2">
    <source>
        <dbReference type="Pfam" id="PF00391"/>
    </source>
</evidence>
<dbReference type="EMBL" id="LT629739">
    <property type="protein sequence ID" value="SDS48499.1"/>
    <property type="molecule type" value="Genomic_DNA"/>
</dbReference>
<keyword evidence="4" id="KW-0670">Pyruvate</keyword>
<dbReference type="Pfam" id="PF01326">
    <property type="entry name" value="PPDK_N"/>
    <property type="match status" value="2"/>
</dbReference>
<dbReference type="SUPFAM" id="SSF56059">
    <property type="entry name" value="Glutathione synthetase ATP-binding domain-like"/>
    <property type="match status" value="1"/>
</dbReference>
<dbReference type="SUPFAM" id="SSF52009">
    <property type="entry name" value="Phosphohistidine domain"/>
    <property type="match status" value="1"/>
</dbReference>
<evidence type="ECO:0000313" key="5">
    <source>
        <dbReference type="Proteomes" id="UP000199700"/>
    </source>
</evidence>
<dbReference type="Proteomes" id="UP000199700">
    <property type="component" value="Chromosome"/>
</dbReference>